<evidence type="ECO:0000313" key="7">
    <source>
        <dbReference type="EMBL" id="QUF05368.1"/>
    </source>
</evidence>
<evidence type="ECO:0000256" key="3">
    <source>
        <dbReference type="ARBA" id="ARBA00022989"/>
    </source>
</evidence>
<feature type="transmembrane region" description="Helical" evidence="5">
    <location>
        <begin position="12"/>
        <end position="31"/>
    </location>
</feature>
<organism evidence="7 8">
    <name type="scientific">Actinosynnema pretiosum subsp. pretiosum</name>
    <dbReference type="NCBI Taxonomy" id="103721"/>
    <lineage>
        <taxon>Bacteria</taxon>
        <taxon>Bacillati</taxon>
        <taxon>Actinomycetota</taxon>
        <taxon>Actinomycetes</taxon>
        <taxon>Pseudonocardiales</taxon>
        <taxon>Pseudonocardiaceae</taxon>
        <taxon>Actinosynnema</taxon>
    </lineage>
</organism>
<dbReference type="AlphaFoldDB" id="A0AA45L9Q7"/>
<protein>
    <submittedName>
        <fullName evidence="7">MFS transporter</fullName>
    </submittedName>
</protein>
<keyword evidence="2 5" id="KW-0812">Transmembrane</keyword>
<dbReference type="Proteomes" id="UP000677152">
    <property type="component" value="Chromosome"/>
</dbReference>
<feature type="transmembrane region" description="Helical" evidence="5">
    <location>
        <begin position="51"/>
        <end position="68"/>
    </location>
</feature>
<feature type="transmembrane region" description="Helical" evidence="5">
    <location>
        <begin position="339"/>
        <end position="358"/>
    </location>
</feature>
<dbReference type="PANTHER" id="PTHR42910">
    <property type="entry name" value="TRANSPORTER SCO4007-RELATED"/>
    <property type="match status" value="1"/>
</dbReference>
<feature type="transmembrane region" description="Helical" evidence="5">
    <location>
        <begin position="245"/>
        <end position="265"/>
    </location>
</feature>
<feature type="transmembrane region" description="Helical" evidence="5">
    <location>
        <begin position="104"/>
        <end position="125"/>
    </location>
</feature>
<dbReference type="GO" id="GO:0005886">
    <property type="term" value="C:plasma membrane"/>
    <property type="evidence" value="ECO:0007669"/>
    <property type="project" value="UniProtKB-SubCell"/>
</dbReference>
<name>A0AA45L9Q7_9PSEU</name>
<evidence type="ECO:0000256" key="5">
    <source>
        <dbReference type="SAM" id="Phobius"/>
    </source>
</evidence>
<feature type="transmembrane region" description="Helical" evidence="5">
    <location>
        <begin position="80"/>
        <end position="98"/>
    </location>
</feature>
<dbReference type="GO" id="GO:0022857">
    <property type="term" value="F:transmembrane transporter activity"/>
    <property type="evidence" value="ECO:0007669"/>
    <property type="project" value="InterPro"/>
</dbReference>
<reference evidence="7" key="1">
    <citation type="submission" date="2021-04" db="EMBL/GenBank/DDBJ databases">
        <title>Genomic sequence of Actinosynnema pretiosum subsp. pretiosum ATCC 31280 (C-14919).</title>
        <authorList>
            <person name="Bai L."/>
            <person name="Wang X."/>
            <person name="Xiao Y."/>
        </authorList>
    </citation>
    <scope>NUCLEOTIDE SEQUENCE</scope>
    <source>
        <strain evidence="7">ATCC 31280</strain>
    </source>
</reference>
<keyword evidence="4 5" id="KW-0472">Membrane</keyword>
<dbReference type="InterPro" id="IPR011701">
    <property type="entry name" value="MFS"/>
</dbReference>
<feature type="transmembrane region" description="Helical" evidence="5">
    <location>
        <begin position="277"/>
        <end position="297"/>
    </location>
</feature>
<accession>A0AA45L9Q7</accession>
<evidence type="ECO:0000259" key="6">
    <source>
        <dbReference type="PROSITE" id="PS50850"/>
    </source>
</evidence>
<feature type="transmembrane region" description="Helical" evidence="5">
    <location>
        <begin position="219"/>
        <end position="239"/>
    </location>
</feature>
<dbReference type="Pfam" id="PF07690">
    <property type="entry name" value="MFS_1"/>
    <property type="match status" value="1"/>
</dbReference>
<feature type="transmembrane region" description="Helical" evidence="5">
    <location>
        <begin position="364"/>
        <end position="387"/>
    </location>
</feature>
<dbReference type="EMBL" id="CP073249">
    <property type="protein sequence ID" value="QUF05368.1"/>
    <property type="molecule type" value="Genomic_DNA"/>
</dbReference>
<feature type="domain" description="Major facilitator superfamily (MFS) profile" evidence="6">
    <location>
        <begin position="11"/>
        <end position="391"/>
    </location>
</feature>
<comment type="subcellular location">
    <subcellularLocation>
        <location evidence="1">Cell membrane</location>
        <topology evidence="1">Multi-pass membrane protein</topology>
    </subcellularLocation>
</comment>
<dbReference type="PROSITE" id="PS50850">
    <property type="entry name" value="MFS"/>
    <property type="match status" value="1"/>
</dbReference>
<evidence type="ECO:0000256" key="4">
    <source>
        <dbReference type="ARBA" id="ARBA00023136"/>
    </source>
</evidence>
<evidence type="ECO:0000256" key="1">
    <source>
        <dbReference type="ARBA" id="ARBA00004651"/>
    </source>
</evidence>
<feature type="transmembrane region" description="Helical" evidence="5">
    <location>
        <begin position="303"/>
        <end position="323"/>
    </location>
</feature>
<dbReference type="InterPro" id="IPR020846">
    <property type="entry name" value="MFS_dom"/>
</dbReference>
<feature type="transmembrane region" description="Helical" evidence="5">
    <location>
        <begin position="137"/>
        <end position="155"/>
    </location>
</feature>
<keyword evidence="3 5" id="KW-1133">Transmembrane helix</keyword>
<evidence type="ECO:0000256" key="2">
    <source>
        <dbReference type="ARBA" id="ARBA00022692"/>
    </source>
</evidence>
<dbReference type="Gene3D" id="1.20.1250.20">
    <property type="entry name" value="MFS general substrate transporter like domains"/>
    <property type="match status" value="1"/>
</dbReference>
<dbReference type="SUPFAM" id="SSF103473">
    <property type="entry name" value="MFS general substrate transporter"/>
    <property type="match status" value="1"/>
</dbReference>
<dbReference type="PANTHER" id="PTHR42910:SF1">
    <property type="entry name" value="MAJOR FACILITATOR SUPERFAMILY (MFS) PROFILE DOMAIN-CONTAINING PROTEIN"/>
    <property type="match status" value="1"/>
</dbReference>
<sequence length="399" mass="40058">MKTTAPDRRMTPARTLLFATAAGMAVGNLYWAQPLIEVIAAALRVPPSSAAVLVTVTQVGYALGILLVVPLGDVLDRRKLVPLVLVLSAAALLGAALAPTFAALLVALGGVGLTTVGAQLLTPLAGELAEPGRRGRVVGAVASGALIGILLSRAISGLVADLLGWQAIYVLAAAVTLALAAVLRAAIPPLEPREPVPYPRLLASVFGTVVRHRAALPTLLVCAAGFAVFSLFWTALTYLLTAPPFGYSAGGIGLLGLAGLAGAVAARRAGALHDRGWSVPATGAALALLALSLVGAWLARESIVALVVVVVVLDVAAQANLVLGQTRLFALSGTARSRLNTAFVVCDFLGGAAGSALAGPLWTAGGWTAVVGAALVLAGVGGVVWGLSRGRLAEVAHAG</sequence>
<feature type="transmembrane region" description="Helical" evidence="5">
    <location>
        <begin position="167"/>
        <end position="187"/>
    </location>
</feature>
<evidence type="ECO:0000313" key="8">
    <source>
        <dbReference type="Proteomes" id="UP000677152"/>
    </source>
</evidence>
<proteinExistence type="predicted"/>
<dbReference type="InterPro" id="IPR036259">
    <property type="entry name" value="MFS_trans_sf"/>
</dbReference>
<gene>
    <name evidence="7" type="ORF">KCV87_04495</name>
</gene>